<dbReference type="AlphaFoldDB" id="X0X3W0"/>
<dbReference type="PANTHER" id="PTHR12526">
    <property type="entry name" value="GLYCOSYLTRANSFERASE"/>
    <property type="match status" value="1"/>
</dbReference>
<reference evidence="2" key="1">
    <citation type="journal article" date="2014" name="Front. Microbiol.">
        <title>High frequency of phylogenetically diverse reductive dehalogenase-homologous genes in deep subseafloor sedimentary metagenomes.</title>
        <authorList>
            <person name="Kawai M."/>
            <person name="Futagami T."/>
            <person name="Toyoda A."/>
            <person name="Takaki Y."/>
            <person name="Nishi S."/>
            <person name="Hori S."/>
            <person name="Arai W."/>
            <person name="Tsubouchi T."/>
            <person name="Morono Y."/>
            <person name="Uchiyama I."/>
            <person name="Ito T."/>
            <person name="Fujiyama A."/>
            <person name="Inagaki F."/>
            <person name="Takami H."/>
        </authorList>
    </citation>
    <scope>NUCLEOTIDE SEQUENCE</scope>
    <source>
        <strain evidence="2">Expedition CK06-06</strain>
    </source>
</reference>
<accession>X0X3W0</accession>
<dbReference type="Pfam" id="PF00534">
    <property type="entry name" value="Glycos_transf_1"/>
    <property type="match status" value="1"/>
</dbReference>
<comment type="caution">
    <text evidence="2">The sequence shown here is derived from an EMBL/GenBank/DDBJ whole genome shotgun (WGS) entry which is preliminary data.</text>
</comment>
<gene>
    <name evidence="2" type="ORF">S01H1_70963</name>
</gene>
<evidence type="ECO:0000313" key="2">
    <source>
        <dbReference type="EMBL" id="GAG37700.1"/>
    </source>
</evidence>
<dbReference type="Gene3D" id="3.40.50.2000">
    <property type="entry name" value="Glycogen Phosphorylase B"/>
    <property type="match status" value="2"/>
</dbReference>
<evidence type="ECO:0000259" key="1">
    <source>
        <dbReference type="Pfam" id="PF00534"/>
    </source>
</evidence>
<feature type="non-terminal residue" evidence="2">
    <location>
        <position position="1"/>
    </location>
</feature>
<dbReference type="GO" id="GO:0016757">
    <property type="term" value="F:glycosyltransferase activity"/>
    <property type="evidence" value="ECO:0007669"/>
    <property type="project" value="InterPro"/>
</dbReference>
<dbReference type="InterPro" id="IPR001296">
    <property type="entry name" value="Glyco_trans_1"/>
</dbReference>
<sequence length="186" mass="20634">GKRIILFLGRIHPQKGLDLLAKAFEKIAREWDNAYLMIVGPDSEGYKIKIEKMLESEGVLNKVIFTGMLSGRKKLIVLGGADIFALPSYSEGFSMAILEAMICKLPVIITKQCNFPEVTEVGAGNEIDPNVEQLTGALGNLLGNPELCKKMGEKGRKLVLEKYTWDKTADKMIKVYEEIVNRKGGM</sequence>
<dbReference type="SUPFAM" id="SSF53756">
    <property type="entry name" value="UDP-Glycosyltransferase/glycogen phosphorylase"/>
    <property type="match status" value="1"/>
</dbReference>
<proteinExistence type="predicted"/>
<feature type="domain" description="Glycosyl transferase family 1" evidence="1">
    <location>
        <begin position="2"/>
        <end position="157"/>
    </location>
</feature>
<dbReference type="EMBL" id="BARS01047223">
    <property type="protein sequence ID" value="GAG37700.1"/>
    <property type="molecule type" value="Genomic_DNA"/>
</dbReference>
<name>X0X3W0_9ZZZZ</name>
<dbReference type="PANTHER" id="PTHR12526:SF637">
    <property type="entry name" value="GLYCOSYLTRANSFERASE EPSF-RELATED"/>
    <property type="match status" value="1"/>
</dbReference>
<protein>
    <recommendedName>
        <fullName evidence="1">Glycosyl transferase family 1 domain-containing protein</fullName>
    </recommendedName>
</protein>
<organism evidence="2">
    <name type="scientific">marine sediment metagenome</name>
    <dbReference type="NCBI Taxonomy" id="412755"/>
    <lineage>
        <taxon>unclassified sequences</taxon>
        <taxon>metagenomes</taxon>
        <taxon>ecological metagenomes</taxon>
    </lineage>
</organism>